<keyword evidence="3" id="KW-1185">Reference proteome</keyword>
<sequence>MKLLRLVLLLFCSLAVAQEACIPNPAGGVILSADRWLHWDPSENCPNTVYRVQVFFTMDKPTYSTVTAQLSWSMDFLLYCRVYNFTVTSLANNILGTENFVWETLHIPEGTDVVINGLTGALIDDSVLVEWRIGWKYPYCVEHFHFFIYDDEVETPQYLQVIQPGYLLEHVARCTNYRFEVASSYGMMNGTTSTINYTVPALSNRPTLVEVRQNAVSINTTWSLEKYNVNRCRVTALYVTGTRFNATYPIEDTPERPNVQVSITGLIPDSMYSFSVSIENSAGLSTPYHMAVQTLPLEATSD</sequence>
<dbReference type="InterPro" id="IPR013783">
    <property type="entry name" value="Ig-like_fold"/>
</dbReference>
<dbReference type="Proteomes" id="UP001159042">
    <property type="component" value="Unassembled WGS sequence"/>
</dbReference>
<feature type="signal peptide" evidence="1">
    <location>
        <begin position="1"/>
        <end position="17"/>
    </location>
</feature>
<gene>
    <name evidence="2" type="ORF">NQ315_001388</name>
</gene>
<evidence type="ECO:0000256" key="1">
    <source>
        <dbReference type="SAM" id="SignalP"/>
    </source>
</evidence>
<comment type="caution">
    <text evidence="2">The sequence shown here is derived from an EMBL/GenBank/DDBJ whole genome shotgun (WGS) entry which is preliminary data.</text>
</comment>
<evidence type="ECO:0000313" key="3">
    <source>
        <dbReference type="Proteomes" id="UP001159042"/>
    </source>
</evidence>
<proteinExistence type="predicted"/>
<dbReference type="SUPFAM" id="SSF49265">
    <property type="entry name" value="Fibronectin type III"/>
    <property type="match status" value="1"/>
</dbReference>
<dbReference type="AlphaFoldDB" id="A0AAV8WF45"/>
<accession>A0AAV8WF45</accession>
<dbReference type="Gene3D" id="2.60.40.10">
    <property type="entry name" value="Immunoglobulins"/>
    <property type="match status" value="1"/>
</dbReference>
<name>A0AAV8WF45_9CUCU</name>
<dbReference type="InterPro" id="IPR036116">
    <property type="entry name" value="FN3_sf"/>
</dbReference>
<reference evidence="2 3" key="1">
    <citation type="journal article" date="2023" name="Insect Mol. Biol.">
        <title>Genome sequencing provides insights into the evolution of gene families encoding plant cell wall-degrading enzymes in longhorned beetles.</title>
        <authorList>
            <person name="Shin N.R."/>
            <person name="Okamura Y."/>
            <person name="Kirsch R."/>
            <person name="Pauchet Y."/>
        </authorList>
    </citation>
    <scope>NUCLEOTIDE SEQUENCE [LARGE SCALE GENOMIC DNA]</scope>
    <source>
        <strain evidence="2">EAD_L_NR</strain>
    </source>
</reference>
<protein>
    <submittedName>
        <fullName evidence="2">Uncharacterized protein</fullName>
    </submittedName>
</protein>
<evidence type="ECO:0000313" key="2">
    <source>
        <dbReference type="EMBL" id="KAJ8925202.1"/>
    </source>
</evidence>
<dbReference type="EMBL" id="JANEYG010000002">
    <property type="protein sequence ID" value="KAJ8925202.1"/>
    <property type="molecule type" value="Genomic_DNA"/>
</dbReference>
<organism evidence="2 3">
    <name type="scientific">Exocentrus adspersus</name>
    <dbReference type="NCBI Taxonomy" id="1586481"/>
    <lineage>
        <taxon>Eukaryota</taxon>
        <taxon>Metazoa</taxon>
        <taxon>Ecdysozoa</taxon>
        <taxon>Arthropoda</taxon>
        <taxon>Hexapoda</taxon>
        <taxon>Insecta</taxon>
        <taxon>Pterygota</taxon>
        <taxon>Neoptera</taxon>
        <taxon>Endopterygota</taxon>
        <taxon>Coleoptera</taxon>
        <taxon>Polyphaga</taxon>
        <taxon>Cucujiformia</taxon>
        <taxon>Chrysomeloidea</taxon>
        <taxon>Cerambycidae</taxon>
        <taxon>Lamiinae</taxon>
        <taxon>Acanthocinini</taxon>
        <taxon>Exocentrus</taxon>
    </lineage>
</organism>
<keyword evidence="1" id="KW-0732">Signal</keyword>
<feature type="chain" id="PRO_5043529934" evidence="1">
    <location>
        <begin position="18"/>
        <end position="302"/>
    </location>
</feature>